<feature type="domain" description="DUF1995" evidence="2">
    <location>
        <begin position="41"/>
        <end position="251"/>
    </location>
</feature>
<feature type="signal peptide" evidence="1">
    <location>
        <begin position="1"/>
        <end position="18"/>
    </location>
</feature>
<gene>
    <name evidence="3" type="ORF">PECAL_4P09480</name>
</gene>
<proteinExistence type="predicted"/>
<sequence>MLLARLTLACAAGSHALAAQRLGPGISLPRDFAVYPRAALLDDFVETLDAATGAGLARVRATFGAPDLALAAAASGAAAAGRAGADADEAALRPVVTAVARAWRHGNVRVLSGAARGARTLGSAARAAARGAPPPAGGDLTVVVAPTSVERLQLVCANAARDGACLLLLNPRLALPSPVAAGATMAPLLLSDFERIYEASADALRVAGPGDHGVALHRRWPDKRYRLFARDGDRFDFVGNSARRPGADQLRAIYAETTRHRVYDGS</sequence>
<evidence type="ECO:0000313" key="3">
    <source>
        <dbReference type="EMBL" id="CAH0373718.1"/>
    </source>
</evidence>
<evidence type="ECO:0000259" key="2">
    <source>
        <dbReference type="Pfam" id="PF09353"/>
    </source>
</evidence>
<accession>A0A8J2SJY8</accession>
<dbReference type="InterPro" id="IPR018962">
    <property type="entry name" value="DUF1995"/>
</dbReference>
<comment type="caution">
    <text evidence="3">The sequence shown here is derived from an EMBL/GenBank/DDBJ whole genome shotgun (WGS) entry which is preliminary data.</text>
</comment>
<dbReference type="Proteomes" id="UP000789595">
    <property type="component" value="Unassembled WGS sequence"/>
</dbReference>
<keyword evidence="1" id="KW-0732">Signal</keyword>
<keyword evidence="4" id="KW-1185">Reference proteome</keyword>
<dbReference type="AlphaFoldDB" id="A0A8J2SJY8"/>
<name>A0A8J2SJY8_9STRA</name>
<reference evidence="3" key="1">
    <citation type="submission" date="2021-11" db="EMBL/GenBank/DDBJ databases">
        <authorList>
            <consortium name="Genoscope - CEA"/>
            <person name="William W."/>
        </authorList>
    </citation>
    <scope>NUCLEOTIDE SEQUENCE</scope>
</reference>
<feature type="chain" id="PRO_5035218856" description="DUF1995 domain-containing protein" evidence="1">
    <location>
        <begin position="19"/>
        <end position="266"/>
    </location>
</feature>
<evidence type="ECO:0000313" key="4">
    <source>
        <dbReference type="Proteomes" id="UP000789595"/>
    </source>
</evidence>
<dbReference type="Pfam" id="PF09353">
    <property type="entry name" value="DUF1995"/>
    <property type="match status" value="1"/>
</dbReference>
<dbReference type="EMBL" id="CAKKNE010000004">
    <property type="protein sequence ID" value="CAH0373718.1"/>
    <property type="molecule type" value="Genomic_DNA"/>
</dbReference>
<evidence type="ECO:0000256" key="1">
    <source>
        <dbReference type="SAM" id="SignalP"/>
    </source>
</evidence>
<organism evidence="3 4">
    <name type="scientific">Pelagomonas calceolata</name>
    <dbReference type="NCBI Taxonomy" id="35677"/>
    <lineage>
        <taxon>Eukaryota</taxon>
        <taxon>Sar</taxon>
        <taxon>Stramenopiles</taxon>
        <taxon>Ochrophyta</taxon>
        <taxon>Pelagophyceae</taxon>
        <taxon>Pelagomonadales</taxon>
        <taxon>Pelagomonadaceae</taxon>
        <taxon>Pelagomonas</taxon>
    </lineage>
</organism>
<protein>
    <recommendedName>
        <fullName evidence="2">DUF1995 domain-containing protein</fullName>
    </recommendedName>
</protein>